<dbReference type="InterPro" id="IPR050557">
    <property type="entry name" value="RTX_toxin/Mannuronan_C5-epim"/>
</dbReference>
<organism evidence="6 7">
    <name type="scientific">Shinella pollutisoli</name>
    <dbReference type="NCBI Taxonomy" id="2250594"/>
    <lineage>
        <taxon>Bacteria</taxon>
        <taxon>Pseudomonadati</taxon>
        <taxon>Pseudomonadota</taxon>
        <taxon>Alphaproteobacteria</taxon>
        <taxon>Hyphomicrobiales</taxon>
        <taxon>Rhizobiaceae</taxon>
        <taxon>Shinella</taxon>
    </lineage>
</organism>
<dbReference type="Gene3D" id="2.150.10.10">
    <property type="entry name" value="Serralysin-like metalloprotease, C-terminal"/>
    <property type="match status" value="3"/>
</dbReference>
<proteinExistence type="predicted"/>
<comment type="caution">
    <text evidence="6">The sequence shown here is derived from an EMBL/GenBank/DDBJ whole genome shotgun (WGS) entry which is preliminary data.</text>
</comment>
<comment type="subcellular location">
    <subcellularLocation>
        <location evidence="2">Secreted</location>
    </subcellularLocation>
</comment>
<dbReference type="EMBL" id="JBHRSP010000025">
    <property type="protein sequence ID" value="MFC3074631.1"/>
    <property type="molecule type" value="Genomic_DNA"/>
</dbReference>
<dbReference type="PANTHER" id="PTHR38340:SF1">
    <property type="entry name" value="S-LAYER PROTEIN"/>
    <property type="match status" value="1"/>
</dbReference>
<evidence type="ECO:0000313" key="7">
    <source>
        <dbReference type="Proteomes" id="UP001595377"/>
    </source>
</evidence>
<dbReference type="SUPFAM" id="SSF51120">
    <property type="entry name" value="beta-Roll"/>
    <property type="match status" value="2"/>
</dbReference>
<dbReference type="Pfam" id="PF00353">
    <property type="entry name" value="HemolysinCabind"/>
    <property type="match status" value="4"/>
</dbReference>
<dbReference type="Proteomes" id="UP001595377">
    <property type="component" value="Unassembled WGS sequence"/>
</dbReference>
<name>A0ABV7DJF2_9HYPH</name>
<evidence type="ECO:0000313" key="6">
    <source>
        <dbReference type="EMBL" id="MFC3074631.1"/>
    </source>
</evidence>
<reference evidence="7" key="1">
    <citation type="journal article" date="2019" name="Int. J. Syst. Evol. Microbiol.">
        <title>The Global Catalogue of Microorganisms (GCM) 10K type strain sequencing project: providing services to taxonomists for standard genome sequencing and annotation.</title>
        <authorList>
            <consortium name="The Broad Institute Genomics Platform"/>
            <consortium name="The Broad Institute Genome Sequencing Center for Infectious Disease"/>
            <person name="Wu L."/>
            <person name="Ma J."/>
        </authorList>
    </citation>
    <scope>NUCLEOTIDE SEQUENCE [LARGE SCALE GENOMIC DNA]</scope>
    <source>
        <strain evidence="7">KCTC 52677</strain>
    </source>
</reference>
<keyword evidence="3" id="KW-0964">Secreted</keyword>
<sequence length="498" mass="53784">MAEVEEREMVTRINYGSALGNDGWLEDFYNMDRLTLISKQGGKAIYRDNSGDQIVLSGSGLSYSGSSVTSGTLTAIQFLNKSGKAYLAISNTSFDASGISTLIEAKDFWNLMSGLTAGLDIIRGTNRRDDILVGTNGGNDKIYGLGGDDYIRGSPGHNYIDGGSGFDEISYTSTNWDNDGVVSGITVNIATKKIENPWGGTETFKNIEQFSGTYLKDTFLGGKGNDVFTGFKGADVIKGGKGLDEVRYHRDVDYGGKLGIKVDLAKGTIRDGFGTTDSVNSVERVYGTFFKDVFKGNSADNYFRGLSGKDSFDGRAGSDTVSFEWWETLGQKRGVVVDLRKSVGNILNDGFGNKETAKSIENIEGSRFNDKIILGKADGWAWGGAGKDTIVAGTGKNWLGGDKGADTFMFLSSKHSTASKLDTIEDFSRKQGDRIDVSRVADFDFIGRKGFSGAGDELKYKIKGGDTYVSGDIDGDKKADFFFKLDGKYGLVEGDFIL</sequence>
<dbReference type="PRINTS" id="PR00313">
    <property type="entry name" value="CABNDNGRPT"/>
</dbReference>
<protein>
    <submittedName>
        <fullName evidence="6">M10 family metallopeptidase C-terminal domain-containing protein</fullName>
    </submittedName>
</protein>
<dbReference type="Pfam" id="PF08548">
    <property type="entry name" value="Peptidase_M10_C"/>
    <property type="match status" value="1"/>
</dbReference>
<evidence type="ECO:0000256" key="1">
    <source>
        <dbReference type="ARBA" id="ARBA00001913"/>
    </source>
</evidence>
<feature type="domain" description="Peptidase M10 serralysin C-terminal" evidence="5">
    <location>
        <begin position="379"/>
        <end position="497"/>
    </location>
</feature>
<dbReference type="RefSeq" id="WP_257317249.1">
    <property type="nucleotide sequence ID" value="NZ_JANFDG010000026.1"/>
</dbReference>
<keyword evidence="4" id="KW-0677">Repeat</keyword>
<dbReference type="InterPro" id="IPR013858">
    <property type="entry name" value="Peptidase_M10B_C"/>
</dbReference>
<dbReference type="InterPro" id="IPR011049">
    <property type="entry name" value="Serralysin-like_metalloprot_C"/>
</dbReference>
<evidence type="ECO:0000259" key="5">
    <source>
        <dbReference type="Pfam" id="PF08548"/>
    </source>
</evidence>
<keyword evidence="7" id="KW-1185">Reference proteome</keyword>
<gene>
    <name evidence="6" type="ORF">ACFOHH_16080</name>
</gene>
<evidence type="ECO:0000256" key="2">
    <source>
        <dbReference type="ARBA" id="ARBA00004613"/>
    </source>
</evidence>
<comment type="cofactor">
    <cofactor evidence="1">
        <name>Ca(2+)</name>
        <dbReference type="ChEBI" id="CHEBI:29108"/>
    </cofactor>
</comment>
<evidence type="ECO:0000256" key="3">
    <source>
        <dbReference type="ARBA" id="ARBA00022525"/>
    </source>
</evidence>
<dbReference type="InterPro" id="IPR001343">
    <property type="entry name" value="Hemolysn_Ca-bd"/>
</dbReference>
<dbReference type="PANTHER" id="PTHR38340">
    <property type="entry name" value="S-LAYER PROTEIN"/>
    <property type="match status" value="1"/>
</dbReference>
<evidence type="ECO:0000256" key="4">
    <source>
        <dbReference type="ARBA" id="ARBA00022737"/>
    </source>
</evidence>
<accession>A0ABV7DJF2</accession>